<evidence type="ECO:0000259" key="1">
    <source>
        <dbReference type="PROSITE" id="PS50878"/>
    </source>
</evidence>
<name>A0A644VGZ1_9ZZZZ</name>
<dbReference type="Pfam" id="PF00078">
    <property type="entry name" value="RVT_1"/>
    <property type="match status" value="1"/>
</dbReference>
<dbReference type="PANTHER" id="PTHR34047:SF8">
    <property type="entry name" value="PROTEIN YKFC"/>
    <property type="match status" value="1"/>
</dbReference>
<dbReference type="InterPro" id="IPR051083">
    <property type="entry name" value="GrpII_Intron_Splice-Mob/Def"/>
</dbReference>
<dbReference type="InterPro" id="IPR043502">
    <property type="entry name" value="DNA/RNA_pol_sf"/>
</dbReference>
<comment type="caution">
    <text evidence="2">The sequence shown here is derived from an EMBL/GenBank/DDBJ whole genome shotgun (WGS) entry which is preliminary data.</text>
</comment>
<accession>A0A644VGZ1</accession>
<sequence>MEKIILRDILKEAKEKAESFHLYHNYLELSYQRNKRRITDAPDKNIYIPEEWGLDHKYNPFYVIKRKKQIAKSISKSILSHTYKPNSPYIKSVRKKGGGKRSISVYQIPDAAVSDRFYHNLLAKNKHRFSSLSYAYRNDRNIHFAIQDIAHELTNVSRIFVAEFDFSDFFGSINHEFLFKQFEENEFLISELDIYIIHAFIDDFQVGIPQGTSISLFLANLVCWKLDRCLENEGIRFARYADDTIIWSKDYTKISRAFDIISDFSKEAGIKINKKKSAGINLLQSKDLKSEFQNTKEYIEFLGYRISYENIGIKDNSIKKIKKQISYLLYRNLIQPIKSEPFKAVNIPSNGLDRDLVTAIMQVRRYLYGNMTEDLLRRYINGTYKKLSFKGIMSFYPLITDENQMKYLDQWLISTMINVLRKRKKLLMQHNPNFNTNQFPFNCNKDLFIEKCKNQTVWGKKGLMQIPSFLRIYKALKLGLAREGIEKIMNPNSSAYYDI</sequence>
<dbReference type="AlphaFoldDB" id="A0A644VGZ1"/>
<dbReference type="PROSITE" id="PS50878">
    <property type="entry name" value="RT_POL"/>
    <property type="match status" value="1"/>
</dbReference>
<proteinExistence type="predicted"/>
<gene>
    <name evidence="2" type="ORF">SDC9_35984</name>
</gene>
<dbReference type="InterPro" id="IPR000477">
    <property type="entry name" value="RT_dom"/>
</dbReference>
<evidence type="ECO:0000313" key="2">
    <source>
        <dbReference type="EMBL" id="MPL89942.1"/>
    </source>
</evidence>
<dbReference type="SUPFAM" id="SSF56672">
    <property type="entry name" value="DNA/RNA polymerases"/>
    <property type="match status" value="1"/>
</dbReference>
<protein>
    <recommendedName>
        <fullName evidence="1">Reverse transcriptase domain-containing protein</fullName>
    </recommendedName>
</protein>
<organism evidence="2">
    <name type="scientific">bioreactor metagenome</name>
    <dbReference type="NCBI Taxonomy" id="1076179"/>
    <lineage>
        <taxon>unclassified sequences</taxon>
        <taxon>metagenomes</taxon>
        <taxon>ecological metagenomes</taxon>
    </lineage>
</organism>
<feature type="domain" description="Reverse transcriptase" evidence="1">
    <location>
        <begin position="74"/>
        <end position="306"/>
    </location>
</feature>
<reference evidence="2" key="1">
    <citation type="submission" date="2019-08" db="EMBL/GenBank/DDBJ databases">
        <authorList>
            <person name="Kucharzyk K."/>
            <person name="Murdoch R.W."/>
            <person name="Higgins S."/>
            <person name="Loffler F."/>
        </authorList>
    </citation>
    <scope>NUCLEOTIDE SEQUENCE</scope>
</reference>
<dbReference type="PANTHER" id="PTHR34047">
    <property type="entry name" value="NUCLEAR INTRON MATURASE 1, MITOCHONDRIAL-RELATED"/>
    <property type="match status" value="1"/>
</dbReference>
<dbReference type="EMBL" id="VSSQ01000291">
    <property type="protein sequence ID" value="MPL89942.1"/>
    <property type="molecule type" value="Genomic_DNA"/>
</dbReference>